<reference evidence="1 2" key="1">
    <citation type="submission" date="2016-10" db="EMBL/GenBank/DDBJ databases">
        <authorList>
            <person name="de Groot N.N."/>
        </authorList>
    </citation>
    <scope>NUCLEOTIDE SEQUENCE [LARGE SCALE GENOMIC DNA]</scope>
    <source>
        <strain evidence="1 2">DSM 21800</strain>
    </source>
</reference>
<evidence type="ECO:0000313" key="1">
    <source>
        <dbReference type="EMBL" id="SDT07101.1"/>
    </source>
</evidence>
<evidence type="ECO:0000313" key="2">
    <source>
        <dbReference type="Proteomes" id="UP000199103"/>
    </source>
</evidence>
<name>A0A1H1XDE7_9ACTN</name>
<evidence type="ECO:0008006" key="3">
    <source>
        <dbReference type="Google" id="ProtNLM"/>
    </source>
</evidence>
<gene>
    <name evidence="1" type="ORF">SAMN04489812_4029</name>
</gene>
<protein>
    <recommendedName>
        <fullName evidence="3">MafI family immunity protein</fullName>
    </recommendedName>
</protein>
<sequence>MLFSELERRIGALAGQFRGQLPLRDQQKVEDELRYGEYGLALDLLCTQLYEWDIHVGRDAVVEMRILADAMQIDVSVIRVWEREHSSGH</sequence>
<accession>A0A1H1XDE7</accession>
<organism evidence="1 2">
    <name type="scientific">Microlunatus soli</name>
    <dbReference type="NCBI Taxonomy" id="630515"/>
    <lineage>
        <taxon>Bacteria</taxon>
        <taxon>Bacillati</taxon>
        <taxon>Actinomycetota</taxon>
        <taxon>Actinomycetes</taxon>
        <taxon>Propionibacteriales</taxon>
        <taxon>Propionibacteriaceae</taxon>
        <taxon>Microlunatus</taxon>
    </lineage>
</organism>
<dbReference type="NCBIfam" id="NF033691">
    <property type="entry name" value="immunity_MafI"/>
    <property type="match status" value="1"/>
</dbReference>
<dbReference type="EMBL" id="LT629772">
    <property type="protein sequence ID" value="SDT07101.1"/>
    <property type="molecule type" value="Genomic_DNA"/>
</dbReference>
<proteinExistence type="predicted"/>
<dbReference type="AlphaFoldDB" id="A0A1H1XDE7"/>
<dbReference type="InterPro" id="IPR047880">
    <property type="entry name" value="MafI-like"/>
</dbReference>
<dbReference type="Proteomes" id="UP000199103">
    <property type="component" value="Chromosome I"/>
</dbReference>
<keyword evidence="2" id="KW-1185">Reference proteome</keyword>
<dbReference type="RefSeq" id="WP_231920420.1">
    <property type="nucleotide sequence ID" value="NZ_LT629772.1"/>
</dbReference>